<sequence length="134" mass="15347">MVQNFFGYDEFSRLGPGKMDSIPVRISGITTYKQKRLLLCNLREMYVHYCNQNGPEIGFSKFCELRPKWCIGVRSAGMHAVCVSTLHQNKKLLLSAIAISDYKEFLSKAMNNVLDQKVWNQQLSAILKTVIQKN</sequence>
<evidence type="ECO:0000313" key="2">
    <source>
        <dbReference type="Proteomes" id="UP001159363"/>
    </source>
</evidence>
<accession>A0ABQ9HSA9</accession>
<proteinExistence type="predicted"/>
<dbReference type="EMBL" id="JARBHB010000004">
    <property type="protein sequence ID" value="KAJ8887264.1"/>
    <property type="molecule type" value="Genomic_DNA"/>
</dbReference>
<protein>
    <submittedName>
        <fullName evidence="1">Uncharacterized protein</fullName>
    </submittedName>
</protein>
<name>A0ABQ9HSA9_9NEOP</name>
<reference evidence="1 2" key="1">
    <citation type="submission" date="2023-02" db="EMBL/GenBank/DDBJ databases">
        <title>LHISI_Scaffold_Assembly.</title>
        <authorList>
            <person name="Stuart O.P."/>
            <person name="Cleave R."/>
            <person name="Magrath M.J.L."/>
            <person name="Mikheyev A.S."/>
        </authorList>
    </citation>
    <scope>NUCLEOTIDE SEQUENCE [LARGE SCALE GENOMIC DNA]</scope>
    <source>
        <strain evidence="1">Daus_M_001</strain>
        <tissue evidence="1">Leg muscle</tissue>
    </source>
</reference>
<evidence type="ECO:0000313" key="1">
    <source>
        <dbReference type="EMBL" id="KAJ8887264.1"/>
    </source>
</evidence>
<organism evidence="1 2">
    <name type="scientific">Dryococelus australis</name>
    <dbReference type="NCBI Taxonomy" id="614101"/>
    <lineage>
        <taxon>Eukaryota</taxon>
        <taxon>Metazoa</taxon>
        <taxon>Ecdysozoa</taxon>
        <taxon>Arthropoda</taxon>
        <taxon>Hexapoda</taxon>
        <taxon>Insecta</taxon>
        <taxon>Pterygota</taxon>
        <taxon>Neoptera</taxon>
        <taxon>Polyneoptera</taxon>
        <taxon>Phasmatodea</taxon>
        <taxon>Verophasmatodea</taxon>
        <taxon>Anareolatae</taxon>
        <taxon>Phasmatidae</taxon>
        <taxon>Eurycanthinae</taxon>
        <taxon>Dryococelus</taxon>
    </lineage>
</organism>
<comment type="caution">
    <text evidence="1">The sequence shown here is derived from an EMBL/GenBank/DDBJ whole genome shotgun (WGS) entry which is preliminary data.</text>
</comment>
<keyword evidence="2" id="KW-1185">Reference proteome</keyword>
<dbReference type="Proteomes" id="UP001159363">
    <property type="component" value="Chromosome X"/>
</dbReference>
<gene>
    <name evidence="1" type="ORF">PR048_013479</name>
</gene>